<dbReference type="RefSeq" id="XP_051777312.1">
    <property type="nucleotide sequence ID" value="XM_051921352.1"/>
</dbReference>
<dbReference type="OrthoDB" id="2417221at2759"/>
<dbReference type="GeneTree" id="ENSGT00390000009869"/>
<dbReference type="Ensembl" id="ENSECRT00000031801.1">
    <property type="protein sequence ID" value="ENSECRP00000031142.1"/>
    <property type="gene ID" value="ENSECRG00000021114.1"/>
</dbReference>
<evidence type="ECO:0000313" key="13">
    <source>
        <dbReference type="Ensembl" id="ENSECRP00000031142.1"/>
    </source>
</evidence>
<dbReference type="AlphaFoldDB" id="A0A8C4TH20"/>
<keyword evidence="7" id="KW-0508">mRNA splicing</keyword>
<evidence type="ECO:0000256" key="2">
    <source>
        <dbReference type="ARBA" id="ARBA00022664"/>
    </source>
</evidence>
<reference evidence="13" key="1">
    <citation type="submission" date="2021-06" db="EMBL/GenBank/DDBJ databases">
        <authorList>
            <consortium name="Wellcome Sanger Institute Data Sharing"/>
        </authorList>
    </citation>
    <scope>NUCLEOTIDE SEQUENCE [LARGE SCALE GENOMIC DNA]</scope>
</reference>
<reference evidence="13" key="2">
    <citation type="submission" date="2025-08" db="UniProtKB">
        <authorList>
            <consortium name="Ensembl"/>
        </authorList>
    </citation>
    <scope>IDENTIFICATION</scope>
</reference>
<dbReference type="GO" id="GO:0005689">
    <property type="term" value="C:U12-type spliceosomal complex"/>
    <property type="evidence" value="ECO:0007669"/>
    <property type="project" value="TreeGrafter"/>
</dbReference>
<evidence type="ECO:0000256" key="9">
    <source>
        <dbReference type="ARBA" id="ARBA00067764"/>
    </source>
</evidence>
<dbReference type="PANTHER" id="PTHR16465">
    <property type="entry name" value="NUCLEASE-RELATED"/>
    <property type="match status" value="1"/>
</dbReference>
<dbReference type="GO" id="GO:0008270">
    <property type="term" value="F:zinc ion binding"/>
    <property type="evidence" value="ECO:0007669"/>
    <property type="project" value="UniProtKB-KW"/>
</dbReference>
<evidence type="ECO:0000256" key="10">
    <source>
        <dbReference type="ARBA" id="ARBA00076547"/>
    </source>
</evidence>
<dbReference type="Gene3D" id="4.10.1000.10">
    <property type="entry name" value="Zinc finger, CCCH-type"/>
    <property type="match status" value="1"/>
</dbReference>
<keyword evidence="2" id="KW-0507">mRNA processing</keyword>
<reference evidence="13" key="3">
    <citation type="submission" date="2025-09" db="UniProtKB">
        <authorList>
            <consortium name="Ensembl"/>
        </authorList>
    </citation>
    <scope>IDENTIFICATION</scope>
</reference>
<proteinExistence type="predicted"/>
<sequence length="174" mass="20218">MGKRYYCDYCNRSFQDNLHNRKKHLNGTQHHRAKKAWFDSFRDAATILAEEQTKNPCRRFQQTGQCIFGSNCRFSHMTDCDIERLKLQVDAEKRAREGFFDSRKTPERSIEDWLAKRKRKNEATDRSSILKVEAVDSLLASPLPPHFLSIPDLPASLLPPPPNGWLKITVTEWG</sequence>
<evidence type="ECO:0000259" key="12">
    <source>
        <dbReference type="PROSITE" id="PS50103"/>
    </source>
</evidence>
<evidence type="ECO:0000256" key="11">
    <source>
        <dbReference type="PROSITE-ProRule" id="PRU00723"/>
    </source>
</evidence>
<keyword evidence="3 11" id="KW-0479">Metal-binding</keyword>
<dbReference type="GO" id="GO:0006397">
    <property type="term" value="P:mRNA processing"/>
    <property type="evidence" value="ECO:0007669"/>
    <property type="project" value="UniProtKB-KW"/>
</dbReference>
<dbReference type="Gene3D" id="3.30.160.60">
    <property type="entry name" value="Classic Zinc Finger"/>
    <property type="match status" value="1"/>
</dbReference>
<evidence type="ECO:0000256" key="3">
    <source>
        <dbReference type="ARBA" id="ARBA00022723"/>
    </source>
</evidence>
<dbReference type="PROSITE" id="PS50103">
    <property type="entry name" value="ZF_C3H1"/>
    <property type="match status" value="1"/>
</dbReference>
<dbReference type="SMART" id="SM00356">
    <property type="entry name" value="ZnF_C3H1"/>
    <property type="match status" value="1"/>
</dbReference>
<dbReference type="Pfam" id="PF00642">
    <property type="entry name" value="zf-CCCH"/>
    <property type="match status" value="1"/>
</dbReference>
<evidence type="ECO:0000313" key="14">
    <source>
        <dbReference type="Proteomes" id="UP000694620"/>
    </source>
</evidence>
<dbReference type="Proteomes" id="UP000694620">
    <property type="component" value="Chromosome 18"/>
</dbReference>
<keyword evidence="8" id="KW-0539">Nucleus</keyword>
<dbReference type="PANTHER" id="PTHR16465:SF0">
    <property type="entry name" value="ZINC FINGER MATRIN-TYPE PROTEIN 5"/>
    <property type="match status" value="1"/>
</dbReference>
<keyword evidence="14" id="KW-1185">Reference proteome</keyword>
<keyword evidence="5 11" id="KW-0863">Zinc-finger</keyword>
<dbReference type="SUPFAM" id="SSF90229">
    <property type="entry name" value="CCCH zinc finger"/>
    <property type="match status" value="1"/>
</dbReference>
<comment type="subcellular location">
    <subcellularLocation>
        <location evidence="1">Nucleus</location>
    </subcellularLocation>
</comment>
<dbReference type="GeneID" id="114668823"/>
<feature type="zinc finger region" description="C3H1-type" evidence="11">
    <location>
        <begin position="51"/>
        <end position="79"/>
    </location>
</feature>
<evidence type="ECO:0000256" key="4">
    <source>
        <dbReference type="ARBA" id="ARBA00022728"/>
    </source>
</evidence>
<dbReference type="InterPro" id="IPR036236">
    <property type="entry name" value="Znf_C2H2_sf"/>
</dbReference>
<protein>
    <recommendedName>
        <fullName evidence="9">Zinc finger matrin-type protein 5</fullName>
    </recommendedName>
    <alternativeName>
        <fullName evidence="10">U11/U12 small nuclear ribonucleoprotein 20 kDa protein</fullName>
    </alternativeName>
</protein>
<dbReference type="InterPro" id="IPR036855">
    <property type="entry name" value="Znf_CCCH_sf"/>
</dbReference>
<gene>
    <name evidence="13" type="primary">ZMAT5</name>
</gene>
<dbReference type="SUPFAM" id="SSF57667">
    <property type="entry name" value="beta-beta-alpha zinc fingers"/>
    <property type="match status" value="1"/>
</dbReference>
<evidence type="ECO:0000256" key="7">
    <source>
        <dbReference type="ARBA" id="ARBA00023187"/>
    </source>
</evidence>
<feature type="domain" description="C3H1-type" evidence="12">
    <location>
        <begin position="51"/>
        <end position="79"/>
    </location>
</feature>
<keyword evidence="4" id="KW-0747">Spliceosome</keyword>
<evidence type="ECO:0000256" key="8">
    <source>
        <dbReference type="ARBA" id="ARBA00023242"/>
    </source>
</evidence>
<dbReference type="GO" id="GO:0008380">
    <property type="term" value="P:RNA splicing"/>
    <property type="evidence" value="ECO:0007669"/>
    <property type="project" value="UniProtKB-KW"/>
</dbReference>
<evidence type="ECO:0000256" key="1">
    <source>
        <dbReference type="ARBA" id="ARBA00004123"/>
    </source>
</evidence>
<dbReference type="InterPro" id="IPR013085">
    <property type="entry name" value="U1-CZ_Znf_C2H2"/>
</dbReference>
<dbReference type="Pfam" id="PF06220">
    <property type="entry name" value="zf-U1"/>
    <property type="match status" value="1"/>
</dbReference>
<evidence type="ECO:0000256" key="5">
    <source>
        <dbReference type="ARBA" id="ARBA00022771"/>
    </source>
</evidence>
<dbReference type="RefSeq" id="XP_051777313.1">
    <property type="nucleotide sequence ID" value="XM_051921353.1"/>
</dbReference>
<accession>A0A8C4TH20</accession>
<name>A0A8C4TH20_ERPCA</name>
<dbReference type="FunFam" id="3.30.160.60:FF:000741">
    <property type="entry name" value="Zinc finger matrin-type protein 5"/>
    <property type="match status" value="1"/>
</dbReference>
<keyword evidence="6 11" id="KW-0862">Zinc</keyword>
<evidence type="ECO:0000256" key="6">
    <source>
        <dbReference type="ARBA" id="ARBA00022833"/>
    </source>
</evidence>
<organism evidence="13 14">
    <name type="scientific">Erpetoichthys calabaricus</name>
    <name type="common">Rope fish</name>
    <name type="synonym">Calamoichthys calabaricus</name>
    <dbReference type="NCBI Taxonomy" id="27687"/>
    <lineage>
        <taxon>Eukaryota</taxon>
        <taxon>Metazoa</taxon>
        <taxon>Chordata</taxon>
        <taxon>Craniata</taxon>
        <taxon>Vertebrata</taxon>
        <taxon>Euteleostomi</taxon>
        <taxon>Actinopterygii</taxon>
        <taxon>Polypteriformes</taxon>
        <taxon>Polypteridae</taxon>
        <taxon>Erpetoichthys</taxon>
    </lineage>
</organism>
<dbReference type="InterPro" id="IPR000571">
    <property type="entry name" value="Znf_CCCH"/>
</dbReference>